<accession>A0ABP8JH78</accession>
<feature type="compositionally biased region" description="Basic residues" evidence="1">
    <location>
        <begin position="149"/>
        <end position="162"/>
    </location>
</feature>
<proteinExistence type="predicted"/>
<dbReference type="SUPFAM" id="SSF53187">
    <property type="entry name" value="Zn-dependent exopeptidases"/>
    <property type="match status" value="1"/>
</dbReference>
<keyword evidence="3" id="KW-1185">Reference proteome</keyword>
<dbReference type="EMBL" id="BAABFR010000023">
    <property type="protein sequence ID" value="GAA4390705.1"/>
    <property type="molecule type" value="Genomic_DNA"/>
</dbReference>
<dbReference type="Gene3D" id="3.40.630.10">
    <property type="entry name" value="Zn peptidases"/>
    <property type="match status" value="1"/>
</dbReference>
<dbReference type="PANTHER" id="PTHR11014:SF63">
    <property type="entry name" value="METALLOPEPTIDASE, PUTATIVE (AFU_ORTHOLOGUE AFUA_6G09600)-RELATED"/>
    <property type="match status" value="1"/>
</dbReference>
<reference evidence="3" key="1">
    <citation type="journal article" date="2019" name="Int. J. Syst. Evol. Microbiol.">
        <title>The Global Catalogue of Microorganisms (GCM) 10K type strain sequencing project: providing services to taxonomists for standard genome sequencing and annotation.</title>
        <authorList>
            <consortium name="The Broad Institute Genomics Platform"/>
            <consortium name="The Broad Institute Genome Sequencing Center for Infectious Disease"/>
            <person name="Wu L."/>
            <person name="Ma J."/>
        </authorList>
    </citation>
    <scope>NUCLEOTIDE SEQUENCE [LARGE SCALE GENOMIC DNA]</scope>
    <source>
        <strain evidence="3">JCM 17688</strain>
    </source>
</reference>
<evidence type="ECO:0000313" key="3">
    <source>
        <dbReference type="Proteomes" id="UP001500635"/>
    </source>
</evidence>
<comment type="caution">
    <text evidence="2">The sequence shown here is derived from an EMBL/GenBank/DDBJ whole genome shotgun (WGS) entry which is preliminary data.</text>
</comment>
<organism evidence="2 3">
    <name type="scientific">Tsukamurella soli</name>
    <dbReference type="NCBI Taxonomy" id="644556"/>
    <lineage>
        <taxon>Bacteria</taxon>
        <taxon>Bacillati</taxon>
        <taxon>Actinomycetota</taxon>
        <taxon>Actinomycetes</taxon>
        <taxon>Mycobacteriales</taxon>
        <taxon>Tsukamurellaceae</taxon>
        <taxon>Tsukamurella</taxon>
    </lineage>
</organism>
<dbReference type="Proteomes" id="UP001500635">
    <property type="component" value="Unassembled WGS sequence"/>
</dbReference>
<dbReference type="SUPFAM" id="SSF55031">
    <property type="entry name" value="Bacterial exopeptidase dimerisation domain"/>
    <property type="match status" value="1"/>
</dbReference>
<evidence type="ECO:0000256" key="1">
    <source>
        <dbReference type="SAM" id="MobiDB-lite"/>
    </source>
</evidence>
<dbReference type="InterPro" id="IPR036264">
    <property type="entry name" value="Bact_exopeptidase_dim_dom"/>
</dbReference>
<dbReference type="Gene3D" id="3.30.70.360">
    <property type="match status" value="1"/>
</dbReference>
<gene>
    <name evidence="2" type="ORF">GCM10023147_18870</name>
</gene>
<evidence type="ECO:0000313" key="2">
    <source>
        <dbReference type="EMBL" id="GAA4390705.1"/>
    </source>
</evidence>
<sequence>MSLRGRGGHASEPESTRDSVLAESAATVTPDDAELAATVRVGDAEARDHVFELIEQIAAATAAAHDVTTTVERTPRHGATVNHPGPAAGLRGRLAAELGGGWARHAGRTPVMAAEDFSYHLQRIPGAFAPIGGAMPGADPAPLHSARYGPHRPGRSRPHRPGWRPTTPWWFERERVSTYPTRRMTR</sequence>
<protein>
    <submittedName>
        <fullName evidence="2">Uncharacterized protein</fullName>
    </submittedName>
</protein>
<feature type="region of interest" description="Disordered" evidence="1">
    <location>
        <begin position="1"/>
        <end position="28"/>
    </location>
</feature>
<feature type="region of interest" description="Disordered" evidence="1">
    <location>
        <begin position="148"/>
        <end position="167"/>
    </location>
</feature>
<dbReference type="InterPro" id="IPR017439">
    <property type="entry name" value="Amidohydrolase"/>
</dbReference>
<name>A0ABP8JH78_9ACTN</name>
<dbReference type="PANTHER" id="PTHR11014">
    <property type="entry name" value="PEPTIDASE M20 FAMILY MEMBER"/>
    <property type="match status" value="1"/>
</dbReference>